<dbReference type="EMBL" id="CP154858">
    <property type="protein sequence ID" value="XDT70952.1"/>
    <property type="molecule type" value="Genomic_DNA"/>
</dbReference>
<evidence type="ECO:0000313" key="2">
    <source>
        <dbReference type="EMBL" id="XDT70952.1"/>
    </source>
</evidence>
<reference evidence="2" key="1">
    <citation type="submission" date="2024-05" db="EMBL/GenBank/DDBJ databases">
        <title>Genome sequencing of novel strain.</title>
        <authorList>
            <person name="Ganbat D."/>
            <person name="Ganbat S."/>
            <person name="Lee S.-J."/>
        </authorList>
    </citation>
    <scope>NUCLEOTIDE SEQUENCE</scope>
    <source>
        <strain evidence="2">SMD15-11</strain>
    </source>
</reference>
<gene>
    <name evidence="2" type="ORF">AAIA72_09020</name>
</gene>
<dbReference type="InterPro" id="IPR019934">
    <property type="entry name" value="CHP03545"/>
</dbReference>
<dbReference type="RefSeq" id="WP_369599993.1">
    <property type="nucleotide sequence ID" value="NZ_CP154858.1"/>
</dbReference>
<dbReference type="NCBIfam" id="TIGR03545">
    <property type="entry name" value="TIGR03545 family protein"/>
    <property type="match status" value="1"/>
</dbReference>
<dbReference type="KEGG" id="tcd:AAIA72_09020"/>
<protein>
    <submittedName>
        <fullName evidence="2">TIGR03545 family protein</fullName>
    </submittedName>
</protein>
<evidence type="ECO:0000256" key="1">
    <source>
        <dbReference type="SAM" id="Coils"/>
    </source>
</evidence>
<sequence>MRVFKWLGYLLALVIVLLVTAAFFIDSIVRTAVEEVGTQVVKARVDLDDAKVQFFPLAVELRGLRVTNPQKPMTNVLDAERILAQVDVKPLLAGKIIVDEAALEGMRSGTARKVSGAVPGLTPAPDNQPGMLDQMKADLKLPTFEIPSPDDVLKRVDLKTEAQARALEQKIKSREDYWKSRIKEVASKDKLDAYKQRIEQLKGDKSIMGRLNAVRELKQIRDDIRRDIDTIKNLRTELQRDVASLRQDILNLKKAPQEDLQKAMALVNLDGDALQGVAEALFGPQVKAWLGRLEYWYTRLEPYLEGSDEGQAAAEPDTTDYSDGLPKFLVRHMTISGEVPLMNTAIPVQGELKDLTHQPQIYGKPLELALKSASEALGKLSLQAVADHVRPDAGKDLITFDASGLNVGNLSLGDPETLPVLIEAATAALSGQAVIENGGLDLKTKVVLDALKTQVLRQENLSRVQQAMVAALQNVSGFDIDVLAQGALGDPKVSVKSTLDRVLSGALKGVVKQEAEKLRAQLESRLSAMAAEKIGQLNTATGPLAGLDGLLKDQMGQFGDLTRLIP</sequence>
<accession>A0AB39USP8</accession>
<name>A0AB39USP8_9GAMM</name>
<feature type="coiled-coil region" evidence="1">
    <location>
        <begin position="184"/>
        <end position="255"/>
    </location>
</feature>
<proteinExistence type="predicted"/>
<dbReference type="AlphaFoldDB" id="A0AB39USP8"/>
<organism evidence="2">
    <name type="scientific">Thermohahella caldifontis</name>
    <dbReference type="NCBI Taxonomy" id="3142973"/>
    <lineage>
        <taxon>Bacteria</taxon>
        <taxon>Pseudomonadati</taxon>
        <taxon>Pseudomonadota</taxon>
        <taxon>Gammaproteobacteria</taxon>
        <taxon>Oceanospirillales</taxon>
        <taxon>Hahellaceae</taxon>
        <taxon>Thermohahella</taxon>
    </lineage>
</organism>
<keyword evidence="1" id="KW-0175">Coiled coil</keyword>